<sequence>MSLNEINVDTYVYEGHNNHSTKYISDGNITFEQLKESSTITIPEKLFIVTLSEQNISTRSALSDIITILAFDKSFEKDTYDIFEYDQSTNKYKVNILKVFYLKINILLNIVNNLYKLNIRKISSGQSQSSSKIINLYNSPYIIESFIQFDKTDHINEKRFEEILELAKRKLLDNKIFSQPILDESYYNLDTMYKEYGKHFIYLFTIVLKLNNDSVDLFVYFIIDKYIKQKYSNNGIHDIYYEAHKGIINHEISILIYLSDLFMSAGRLDIRFYAPGDKCRNISFSKKPLNFFKKEFIYFEKECVEIYSSNDKYIEIIEFYKKNKYYYKNEIVYYQDKSNDIYRVKDDNNIHIIKYYSNNSPIYNTYRDYIFDYDTPVDPSMYQDEDGDYYEDFGQLYYISYEKSYIYGILKFSNYINMKNEDEPFTIPNRKGINLIPNNSESKFSKDNNLLFSVNDIIKFEDMTSRILSIPKTKENKLLIITGCGNYTSQLDDYLNYINDRSPYNVVTEFRKYINKLGQIIISYEFEAALRIMNRINIEIYDEEIKRTKINVDNNYDVHIKGSDKRINDLKKQKYYNEYNFYKYKNKYYNKNYFELYIKYKNKYIKLKNT</sequence>
<proteinExistence type="predicted"/>
<dbReference type="EMBL" id="MN740254">
    <property type="protein sequence ID" value="QHT96246.1"/>
    <property type="molecule type" value="Genomic_DNA"/>
</dbReference>
<evidence type="ECO:0000313" key="1">
    <source>
        <dbReference type="EMBL" id="QHT96246.1"/>
    </source>
</evidence>
<dbReference type="AlphaFoldDB" id="A0A6C0IV25"/>
<protein>
    <submittedName>
        <fullName evidence="1">Uncharacterized protein</fullName>
    </submittedName>
</protein>
<name>A0A6C0IV25_9ZZZZ</name>
<organism evidence="1">
    <name type="scientific">viral metagenome</name>
    <dbReference type="NCBI Taxonomy" id="1070528"/>
    <lineage>
        <taxon>unclassified sequences</taxon>
        <taxon>metagenomes</taxon>
        <taxon>organismal metagenomes</taxon>
    </lineage>
</organism>
<reference evidence="1" key="1">
    <citation type="journal article" date="2020" name="Nature">
        <title>Giant virus diversity and host interactions through global metagenomics.</title>
        <authorList>
            <person name="Schulz F."/>
            <person name="Roux S."/>
            <person name="Paez-Espino D."/>
            <person name="Jungbluth S."/>
            <person name="Walsh D.A."/>
            <person name="Denef V.J."/>
            <person name="McMahon K.D."/>
            <person name="Konstantinidis K.T."/>
            <person name="Eloe-Fadrosh E.A."/>
            <person name="Kyrpides N.C."/>
            <person name="Woyke T."/>
        </authorList>
    </citation>
    <scope>NUCLEOTIDE SEQUENCE</scope>
    <source>
        <strain evidence="1">GVMAG-M-3300024302-11</strain>
    </source>
</reference>
<accession>A0A6C0IV25</accession>